<protein>
    <recommendedName>
        <fullName evidence="3">UspA domain-containing protein</fullName>
    </recommendedName>
</protein>
<dbReference type="EMBL" id="JWZT01003122">
    <property type="protein sequence ID" value="KII67695.1"/>
    <property type="molecule type" value="Genomic_DNA"/>
</dbReference>
<accession>A0A0C2MU59</accession>
<evidence type="ECO:0000313" key="1">
    <source>
        <dbReference type="EMBL" id="KII67695.1"/>
    </source>
</evidence>
<sequence length="162" mass="19127">MAKKPTESRVVLIVLDKRLEFSLALLDNFFKNYYRPDDIIVSMIVFDYHKIHGEHIFVGKDDDENEENWKSYFNVMRTKMLQLLDSCRLFFEERNVPSTKVNTVFKEVQENLAFCVCESALEINPHILFMGRKKNEKGKIAIDKNISYIYNHNKTPMIIVTL</sequence>
<comment type="caution">
    <text evidence="1">The sequence shown here is derived from an EMBL/GenBank/DDBJ whole genome shotgun (WGS) entry which is preliminary data.</text>
</comment>
<proteinExistence type="predicted"/>
<name>A0A0C2MU59_THEKT</name>
<gene>
    <name evidence="1" type="ORF">RF11_07322</name>
</gene>
<evidence type="ECO:0008006" key="3">
    <source>
        <dbReference type="Google" id="ProtNLM"/>
    </source>
</evidence>
<reference evidence="1 2" key="1">
    <citation type="journal article" date="2014" name="Genome Biol. Evol.">
        <title>The genome of the myxosporean Thelohanellus kitauei shows adaptations to nutrient acquisition within its fish host.</title>
        <authorList>
            <person name="Yang Y."/>
            <person name="Xiong J."/>
            <person name="Zhou Z."/>
            <person name="Huo F."/>
            <person name="Miao W."/>
            <person name="Ran C."/>
            <person name="Liu Y."/>
            <person name="Zhang J."/>
            <person name="Feng J."/>
            <person name="Wang M."/>
            <person name="Wang M."/>
            <person name="Wang L."/>
            <person name="Yao B."/>
        </authorList>
    </citation>
    <scope>NUCLEOTIDE SEQUENCE [LARGE SCALE GENOMIC DNA]</scope>
    <source>
        <strain evidence="1">Wuqing</strain>
    </source>
</reference>
<keyword evidence="2" id="KW-1185">Reference proteome</keyword>
<evidence type="ECO:0000313" key="2">
    <source>
        <dbReference type="Proteomes" id="UP000031668"/>
    </source>
</evidence>
<dbReference type="Proteomes" id="UP000031668">
    <property type="component" value="Unassembled WGS sequence"/>
</dbReference>
<dbReference type="OrthoDB" id="843225at2759"/>
<organism evidence="1 2">
    <name type="scientific">Thelohanellus kitauei</name>
    <name type="common">Myxosporean</name>
    <dbReference type="NCBI Taxonomy" id="669202"/>
    <lineage>
        <taxon>Eukaryota</taxon>
        <taxon>Metazoa</taxon>
        <taxon>Cnidaria</taxon>
        <taxon>Myxozoa</taxon>
        <taxon>Myxosporea</taxon>
        <taxon>Bivalvulida</taxon>
        <taxon>Platysporina</taxon>
        <taxon>Myxobolidae</taxon>
        <taxon>Thelohanellus</taxon>
    </lineage>
</organism>
<dbReference type="AlphaFoldDB" id="A0A0C2MU59"/>